<keyword evidence="9" id="KW-1185">Reference proteome</keyword>
<comment type="caution">
    <text evidence="8">The sequence shown here is derived from an EMBL/GenBank/DDBJ whole genome shotgun (WGS) entry which is preliminary data.</text>
</comment>
<evidence type="ECO:0000256" key="3">
    <source>
        <dbReference type="ARBA" id="ARBA00022723"/>
    </source>
</evidence>
<keyword evidence="4" id="KW-0378">Hydrolase</keyword>
<keyword evidence="2" id="KW-0028">Amino-acid biosynthesis</keyword>
<dbReference type="PANTHER" id="PTHR43808">
    <property type="entry name" value="ACETYLORNITHINE DEACETYLASE"/>
    <property type="match status" value="1"/>
</dbReference>
<organism evidence="8 9">
    <name type="scientific">Acetomicrobium flavidum</name>
    <dbReference type="NCBI Taxonomy" id="49896"/>
    <lineage>
        <taxon>Bacteria</taxon>
        <taxon>Thermotogati</taxon>
        <taxon>Synergistota</taxon>
        <taxon>Synergistia</taxon>
        <taxon>Synergistales</taxon>
        <taxon>Acetomicrobiaceae</taxon>
        <taxon>Acetomicrobium</taxon>
    </lineage>
</organism>
<dbReference type="InterPro" id="IPR050072">
    <property type="entry name" value="Peptidase_M20A"/>
</dbReference>
<evidence type="ECO:0000313" key="8">
    <source>
        <dbReference type="EMBL" id="SIN62313.1"/>
    </source>
</evidence>
<evidence type="ECO:0000256" key="4">
    <source>
        <dbReference type="ARBA" id="ARBA00022801"/>
    </source>
</evidence>
<dbReference type="RefSeq" id="WP_074198973.1">
    <property type="nucleotide sequence ID" value="NZ_FSQZ01000001.1"/>
</dbReference>
<accession>A0ABY1JAN9</accession>
<keyword evidence="6" id="KW-0457">Lysine biosynthesis</keyword>
<proteinExistence type="predicted"/>
<evidence type="ECO:0000256" key="1">
    <source>
        <dbReference type="ARBA" id="ARBA00022490"/>
    </source>
</evidence>
<protein>
    <submittedName>
        <fullName evidence="8">Acetylornithine deacetylase</fullName>
    </submittedName>
</protein>
<dbReference type="NCBIfam" id="TIGR01902">
    <property type="entry name" value="dapE-lys-deAc"/>
    <property type="match status" value="1"/>
</dbReference>
<sequence>MAMASKEASLLFHLISIPSISGHEGKACSYLASQLPSLGWDDTYIDEAGNVVASRGDGKNEIVLLGHIDTVEGGPEVKMDDDFVWGRGAVDAKGPLCAMAVAGGRAKLDPGFKLTLIAAVGEESSSKGTLYRIPLHSPKACIVGEPSNTYGITIGYRGCLKATIKAQDNGAHRSADEGPLTHVTLAAADILNFIRQESEALQQAVIFRPSGAIISMSGREMGRRTAEIEMEIRIPVGSTPEQYTSLIEKCTRKHGVEFEIIFAIKPHLVDKDNLVVRALRKAVRNHYGTPQLFVKSGTADFNHAAAWNCPLAAYGPGDSSLDHGMEEHVSVKDYLKSIDILEAAVCSIMSYDLA</sequence>
<dbReference type="PROSITE" id="PS00759">
    <property type="entry name" value="ARGE_DAPE_CPG2_2"/>
    <property type="match status" value="1"/>
</dbReference>
<dbReference type="PANTHER" id="PTHR43808:SF28">
    <property type="entry name" value="[LYSW]-LYSINE_[LYSW]-ORNITHINE HYDROLASE"/>
    <property type="match status" value="1"/>
</dbReference>
<keyword evidence="5" id="KW-0862">Zinc</keyword>
<evidence type="ECO:0000256" key="2">
    <source>
        <dbReference type="ARBA" id="ARBA00022605"/>
    </source>
</evidence>
<dbReference type="Gene3D" id="3.40.630.10">
    <property type="entry name" value="Zn peptidases"/>
    <property type="match status" value="2"/>
</dbReference>
<dbReference type="Proteomes" id="UP000185093">
    <property type="component" value="Unassembled WGS sequence"/>
</dbReference>
<dbReference type="EMBL" id="FSQZ01000001">
    <property type="protein sequence ID" value="SIN62313.1"/>
    <property type="molecule type" value="Genomic_DNA"/>
</dbReference>
<dbReference type="InterPro" id="IPR010175">
    <property type="entry name" value="LysK"/>
</dbReference>
<keyword evidence="1" id="KW-0963">Cytoplasm</keyword>
<evidence type="ECO:0000313" key="9">
    <source>
        <dbReference type="Proteomes" id="UP000185093"/>
    </source>
</evidence>
<evidence type="ECO:0000256" key="5">
    <source>
        <dbReference type="ARBA" id="ARBA00022833"/>
    </source>
</evidence>
<gene>
    <name evidence="8" type="ORF">SAMN05444368_0132</name>
</gene>
<keyword evidence="3" id="KW-0479">Metal-binding</keyword>
<reference evidence="8 9" key="1">
    <citation type="submission" date="2016-11" db="EMBL/GenBank/DDBJ databases">
        <authorList>
            <person name="Varghese N."/>
            <person name="Submissions S."/>
        </authorList>
    </citation>
    <scope>NUCLEOTIDE SEQUENCE [LARGE SCALE GENOMIC DNA]</scope>
    <source>
        <strain evidence="8 9">DSM 20664</strain>
    </source>
</reference>
<keyword evidence="7" id="KW-0170">Cobalt</keyword>
<dbReference type="SUPFAM" id="SSF53187">
    <property type="entry name" value="Zn-dependent exopeptidases"/>
    <property type="match status" value="1"/>
</dbReference>
<name>A0ABY1JAN9_9BACT</name>
<evidence type="ECO:0000256" key="7">
    <source>
        <dbReference type="ARBA" id="ARBA00023285"/>
    </source>
</evidence>
<dbReference type="InterPro" id="IPR001261">
    <property type="entry name" value="ArgE/DapE_CS"/>
</dbReference>
<dbReference type="Pfam" id="PF01546">
    <property type="entry name" value="Peptidase_M20"/>
    <property type="match status" value="1"/>
</dbReference>
<dbReference type="InterPro" id="IPR002933">
    <property type="entry name" value="Peptidase_M20"/>
</dbReference>
<evidence type="ECO:0000256" key="6">
    <source>
        <dbReference type="ARBA" id="ARBA00023154"/>
    </source>
</evidence>